<evidence type="ECO:0000256" key="1">
    <source>
        <dbReference type="SAM" id="MobiDB-lite"/>
    </source>
</evidence>
<dbReference type="AlphaFoldDB" id="A0A540W370"/>
<feature type="domain" description="DUF4097" evidence="2">
    <location>
        <begin position="115"/>
        <end position="279"/>
    </location>
</feature>
<feature type="region of interest" description="Disordered" evidence="1">
    <location>
        <begin position="282"/>
        <end position="305"/>
    </location>
</feature>
<protein>
    <submittedName>
        <fullName evidence="3">DUF4097 family beta strand repeat protein</fullName>
    </submittedName>
</protein>
<dbReference type="OrthoDB" id="3367592at2"/>
<organism evidence="3 4">
    <name type="scientific">Kitasatospora acidiphila</name>
    <dbReference type="NCBI Taxonomy" id="2567942"/>
    <lineage>
        <taxon>Bacteria</taxon>
        <taxon>Bacillati</taxon>
        <taxon>Actinomycetota</taxon>
        <taxon>Actinomycetes</taxon>
        <taxon>Kitasatosporales</taxon>
        <taxon>Streptomycetaceae</taxon>
        <taxon>Kitasatospora</taxon>
    </lineage>
</organism>
<keyword evidence="4" id="KW-1185">Reference proteome</keyword>
<dbReference type="EMBL" id="VIGB01000003">
    <property type="protein sequence ID" value="TQF03468.1"/>
    <property type="molecule type" value="Genomic_DNA"/>
</dbReference>
<reference evidence="3 4" key="1">
    <citation type="submission" date="2019-06" db="EMBL/GenBank/DDBJ databases">
        <title>Description of Kitasatospora acidophila sp. nov. isolated from pine grove soil, and reclassification of Streptomyces novaecaesareae to Kitasatospora novaeceasareae comb. nov.</title>
        <authorList>
            <person name="Kim M.J."/>
        </authorList>
    </citation>
    <scope>NUCLEOTIDE SEQUENCE [LARGE SCALE GENOMIC DNA]</scope>
    <source>
        <strain evidence="3 4">MMS16-CNU292</strain>
    </source>
</reference>
<accession>A0A540W370</accession>
<evidence type="ECO:0000259" key="2">
    <source>
        <dbReference type="Pfam" id="PF13349"/>
    </source>
</evidence>
<proteinExistence type="predicted"/>
<comment type="caution">
    <text evidence="3">The sequence shown here is derived from an EMBL/GenBank/DDBJ whole genome shotgun (WGS) entry which is preliminary data.</text>
</comment>
<evidence type="ECO:0000313" key="3">
    <source>
        <dbReference type="EMBL" id="TQF03468.1"/>
    </source>
</evidence>
<dbReference type="InterPro" id="IPR025164">
    <property type="entry name" value="Toastrack_DUF4097"/>
</dbReference>
<sequence>MNQWTVSEPDSIVLDEPVQSAQVRMIAGALNVVAAEGPARIEVTELKGEPLQVSLVDGVLTVTYQHLSWNDFGFGGQLKTMDAIKDGFKDLVSSLKRKRKSRAVVTLTLPADAVVKLGSVSADTTVSGLQTDTAVYAITGATTLVGLGGKTEANSVSGDVDAQSVGGELKLKTVNGDLTVVAGTATTVRANTVSGVVTLDLTGAAPADVRANTVSGDVAIRLPRPADTKVEAGSTTGKFSTAFEELKLGGTWGGQRLTGVLGAGSGSLEVTTVSGSVSVLARPEDDTPSLVKELTDGSDGTEDTA</sequence>
<dbReference type="RefSeq" id="WP_141634103.1">
    <property type="nucleotide sequence ID" value="NZ_VIGB01000003.1"/>
</dbReference>
<name>A0A540W370_9ACTN</name>
<dbReference type="Pfam" id="PF13349">
    <property type="entry name" value="DUF4097"/>
    <property type="match status" value="1"/>
</dbReference>
<gene>
    <name evidence="3" type="ORF">E6W39_16040</name>
</gene>
<dbReference type="Proteomes" id="UP000319103">
    <property type="component" value="Unassembled WGS sequence"/>
</dbReference>
<evidence type="ECO:0000313" key="4">
    <source>
        <dbReference type="Proteomes" id="UP000319103"/>
    </source>
</evidence>